<feature type="region of interest" description="Disordered" evidence="7">
    <location>
        <begin position="378"/>
        <end position="398"/>
    </location>
</feature>
<keyword evidence="10" id="KW-1185">Reference proteome</keyword>
<proteinExistence type="predicted"/>
<evidence type="ECO:0000313" key="10">
    <source>
        <dbReference type="Proteomes" id="UP000245383"/>
    </source>
</evidence>
<feature type="domain" description="Homeobox" evidence="8">
    <location>
        <begin position="12"/>
        <end position="72"/>
    </location>
</feature>
<reference evidence="9 10" key="1">
    <citation type="journal article" date="2018" name="MBio">
        <title>Comparative Genomics Reveals the Core Gene Toolbox for the Fungus-Insect Symbiosis.</title>
        <authorList>
            <person name="Wang Y."/>
            <person name="Stata M."/>
            <person name="Wang W."/>
            <person name="Stajich J.E."/>
            <person name="White M.M."/>
            <person name="Moncalvo J.M."/>
        </authorList>
    </citation>
    <scope>NUCLEOTIDE SEQUENCE [LARGE SCALE GENOMIC DNA]</scope>
    <source>
        <strain evidence="9 10">SWE-8-4</strain>
    </source>
</reference>
<feature type="DNA-binding region" description="Homeobox" evidence="5">
    <location>
        <begin position="14"/>
        <end position="73"/>
    </location>
</feature>
<evidence type="ECO:0000259" key="8">
    <source>
        <dbReference type="PROSITE" id="PS50071"/>
    </source>
</evidence>
<dbReference type="Gene3D" id="1.10.10.60">
    <property type="entry name" value="Homeodomain-like"/>
    <property type="match status" value="1"/>
</dbReference>
<dbReference type="EMBL" id="MBFR01000149">
    <property type="protein sequence ID" value="PVU92799.1"/>
    <property type="molecule type" value="Genomic_DNA"/>
</dbReference>
<organism evidence="9 10">
    <name type="scientific">Smittium simulii</name>
    <dbReference type="NCBI Taxonomy" id="133385"/>
    <lineage>
        <taxon>Eukaryota</taxon>
        <taxon>Fungi</taxon>
        <taxon>Fungi incertae sedis</taxon>
        <taxon>Zoopagomycota</taxon>
        <taxon>Kickxellomycotina</taxon>
        <taxon>Harpellomycetes</taxon>
        <taxon>Harpellales</taxon>
        <taxon>Legeriomycetaceae</taxon>
        <taxon>Smittium</taxon>
    </lineage>
</organism>
<dbReference type="CDD" id="cd00086">
    <property type="entry name" value="homeodomain"/>
    <property type="match status" value="1"/>
</dbReference>
<dbReference type="SMART" id="SM00389">
    <property type="entry name" value="HOX"/>
    <property type="match status" value="1"/>
</dbReference>
<dbReference type="Proteomes" id="UP000245383">
    <property type="component" value="Unassembled WGS sequence"/>
</dbReference>
<keyword evidence="2 5" id="KW-0238">DNA-binding</keyword>
<dbReference type="PROSITE" id="PS50071">
    <property type="entry name" value="HOMEOBOX_2"/>
    <property type="match status" value="1"/>
</dbReference>
<dbReference type="InterPro" id="IPR051000">
    <property type="entry name" value="Homeobox_DNA-bind_prot"/>
</dbReference>
<protein>
    <recommendedName>
        <fullName evidence="8">Homeobox domain-containing protein</fullName>
    </recommendedName>
</protein>
<dbReference type="InterPro" id="IPR017970">
    <property type="entry name" value="Homeobox_CS"/>
</dbReference>
<dbReference type="PANTHER" id="PTHR24324">
    <property type="entry name" value="HOMEOBOX PROTEIN HHEX"/>
    <property type="match status" value="1"/>
</dbReference>
<sequence>MMNELKTSFYNPYQVKHRRRTTKDQFSTLEKNFLINNKPSAETRREIALSLAMTPREVQVWFQNRRAKEKNTQIKENFRKNFIINPPKNPLELGISSDPVNRNLVNAKVYDGAFDGTDVAPVQIENYDSGIGVEHKMVTDNVFINQIPTGEELMYSGSDKIYDCSQKLDNDISFKCLNQDKRFPNKSAEDFSLNATGYNIRYELYNENQAQNIYDNQRHHLQHRINLPPMVRPPNRTNKNIYNVNEMGSNLIENYPKPMDFHQNLININDDFVGPFYDKPHGGTFNSQKELSITDSNTQKTTEFKKNTLSIKSSGNDLNFVDSDTNKDDKVGLKYNSLNEKNEAFKSKLNSQIQSYDKQFRQSEDIYLEFSRNEPYTNHIENKSLKPNPNMHNDPQKSLIDEKNSYYTAGNSFQSHELSERKKNDFQREEDNMFNVNKYAHQQTLASPDTQPNNAQNQQAIYFFPNNCYNALQQ</sequence>
<comment type="caution">
    <text evidence="9">The sequence shown here is derived from an EMBL/GenBank/DDBJ whole genome shotgun (WGS) entry which is preliminary data.</text>
</comment>
<dbReference type="GO" id="GO:0030154">
    <property type="term" value="P:cell differentiation"/>
    <property type="evidence" value="ECO:0007669"/>
    <property type="project" value="TreeGrafter"/>
</dbReference>
<evidence type="ECO:0000256" key="4">
    <source>
        <dbReference type="ARBA" id="ARBA00023242"/>
    </source>
</evidence>
<dbReference type="PANTHER" id="PTHR24324:SF5">
    <property type="entry name" value="HEMATOPOIETICALLY-EXPRESSED HOMEOBOX PROTEIN HHEX"/>
    <property type="match status" value="1"/>
</dbReference>
<gene>
    <name evidence="9" type="ORF">BB561_003619</name>
</gene>
<evidence type="ECO:0000313" key="9">
    <source>
        <dbReference type="EMBL" id="PVU92799.1"/>
    </source>
</evidence>
<dbReference type="GO" id="GO:0005634">
    <property type="term" value="C:nucleus"/>
    <property type="evidence" value="ECO:0007669"/>
    <property type="project" value="UniProtKB-SubCell"/>
</dbReference>
<dbReference type="InterPro" id="IPR001356">
    <property type="entry name" value="HD"/>
</dbReference>
<dbReference type="SUPFAM" id="SSF46689">
    <property type="entry name" value="Homeodomain-like"/>
    <property type="match status" value="1"/>
</dbReference>
<dbReference type="OrthoDB" id="6159439at2759"/>
<evidence type="ECO:0000256" key="7">
    <source>
        <dbReference type="SAM" id="MobiDB-lite"/>
    </source>
</evidence>
<dbReference type="GO" id="GO:0000978">
    <property type="term" value="F:RNA polymerase II cis-regulatory region sequence-specific DNA binding"/>
    <property type="evidence" value="ECO:0007669"/>
    <property type="project" value="TreeGrafter"/>
</dbReference>
<evidence type="ECO:0000256" key="5">
    <source>
        <dbReference type="PROSITE-ProRule" id="PRU00108"/>
    </source>
</evidence>
<evidence type="ECO:0000256" key="1">
    <source>
        <dbReference type="ARBA" id="ARBA00004123"/>
    </source>
</evidence>
<accession>A0A2T9YKF5</accession>
<keyword evidence="3 5" id="KW-0371">Homeobox</keyword>
<comment type="subcellular location">
    <subcellularLocation>
        <location evidence="1 5 6">Nucleus</location>
    </subcellularLocation>
</comment>
<evidence type="ECO:0000256" key="6">
    <source>
        <dbReference type="RuleBase" id="RU000682"/>
    </source>
</evidence>
<dbReference type="InterPro" id="IPR009057">
    <property type="entry name" value="Homeodomain-like_sf"/>
</dbReference>
<keyword evidence="4 5" id="KW-0539">Nucleus</keyword>
<evidence type="ECO:0000256" key="3">
    <source>
        <dbReference type="ARBA" id="ARBA00023155"/>
    </source>
</evidence>
<dbReference type="Pfam" id="PF00046">
    <property type="entry name" value="Homeodomain"/>
    <property type="match status" value="1"/>
</dbReference>
<dbReference type="PROSITE" id="PS00027">
    <property type="entry name" value="HOMEOBOX_1"/>
    <property type="match status" value="1"/>
</dbReference>
<name>A0A2T9YKF5_9FUNG</name>
<dbReference type="AlphaFoldDB" id="A0A2T9YKF5"/>
<evidence type="ECO:0000256" key="2">
    <source>
        <dbReference type="ARBA" id="ARBA00023125"/>
    </source>
</evidence>
<dbReference type="GO" id="GO:0000981">
    <property type="term" value="F:DNA-binding transcription factor activity, RNA polymerase II-specific"/>
    <property type="evidence" value="ECO:0007669"/>
    <property type="project" value="InterPro"/>
</dbReference>